<dbReference type="Proteomes" id="UP001152523">
    <property type="component" value="Unassembled WGS sequence"/>
</dbReference>
<proteinExistence type="predicted"/>
<keyword evidence="2" id="KW-1185">Reference proteome</keyword>
<comment type="caution">
    <text evidence="1">The sequence shown here is derived from an EMBL/GenBank/DDBJ whole genome shotgun (WGS) entry which is preliminary data.</text>
</comment>
<reference evidence="1" key="1">
    <citation type="submission" date="2022-07" db="EMBL/GenBank/DDBJ databases">
        <authorList>
            <person name="Macas J."/>
            <person name="Novak P."/>
            <person name="Neumann P."/>
        </authorList>
    </citation>
    <scope>NUCLEOTIDE SEQUENCE</scope>
</reference>
<dbReference type="EMBL" id="CAMAPF010000955">
    <property type="protein sequence ID" value="CAH9129286.1"/>
    <property type="molecule type" value="Genomic_DNA"/>
</dbReference>
<name>A0AAV0F1E0_9ASTE</name>
<gene>
    <name evidence="1" type="ORF">CEPIT_LOCUS29728</name>
</gene>
<protein>
    <submittedName>
        <fullName evidence="1">Uncharacterized protein</fullName>
    </submittedName>
</protein>
<dbReference type="AlphaFoldDB" id="A0AAV0F1E0"/>
<evidence type="ECO:0000313" key="2">
    <source>
        <dbReference type="Proteomes" id="UP001152523"/>
    </source>
</evidence>
<sequence>MGPPFSDFIAPAMPLRRRLLLCRQCIIIRTLVGNFLIPGLRGAGGEFLFLISRDGRRRNQEVDAAPLELRRRRDDQNPANHALRSGFAKDVIGVVLEDFTGGDWVSDFVNVPIQVDYTDQV</sequence>
<accession>A0AAV0F1E0</accession>
<evidence type="ECO:0000313" key="1">
    <source>
        <dbReference type="EMBL" id="CAH9129286.1"/>
    </source>
</evidence>
<organism evidence="1 2">
    <name type="scientific">Cuscuta epithymum</name>
    <dbReference type="NCBI Taxonomy" id="186058"/>
    <lineage>
        <taxon>Eukaryota</taxon>
        <taxon>Viridiplantae</taxon>
        <taxon>Streptophyta</taxon>
        <taxon>Embryophyta</taxon>
        <taxon>Tracheophyta</taxon>
        <taxon>Spermatophyta</taxon>
        <taxon>Magnoliopsida</taxon>
        <taxon>eudicotyledons</taxon>
        <taxon>Gunneridae</taxon>
        <taxon>Pentapetalae</taxon>
        <taxon>asterids</taxon>
        <taxon>lamiids</taxon>
        <taxon>Solanales</taxon>
        <taxon>Convolvulaceae</taxon>
        <taxon>Cuscuteae</taxon>
        <taxon>Cuscuta</taxon>
        <taxon>Cuscuta subgen. Cuscuta</taxon>
    </lineage>
</organism>